<proteinExistence type="predicted"/>
<keyword evidence="2" id="KW-1185">Reference proteome</keyword>
<accession>A0A0C3CL55</accession>
<dbReference type="AlphaFoldDB" id="A0A0C3CL55"/>
<gene>
    <name evidence="1" type="ORF">M413DRAFT_442483</name>
</gene>
<reference evidence="2" key="2">
    <citation type="submission" date="2015-01" db="EMBL/GenBank/DDBJ databases">
        <title>Evolutionary Origins and Diversification of the Mycorrhizal Mutualists.</title>
        <authorList>
            <consortium name="DOE Joint Genome Institute"/>
            <consortium name="Mycorrhizal Genomics Consortium"/>
            <person name="Kohler A."/>
            <person name="Kuo A."/>
            <person name="Nagy L.G."/>
            <person name="Floudas D."/>
            <person name="Copeland A."/>
            <person name="Barry K.W."/>
            <person name="Cichocki N."/>
            <person name="Veneault-Fourrey C."/>
            <person name="LaButti K."/>
            <person name="Lindquist E.A."/>
            <person name="Lipzen A."/>
            <person name="Lundell T."/>
            <person name="Morin E."/>
            <person name="Murat C."/>
            <person name="Riley R."/>
            <person name="Ohm R."/>
            <person name="Sun H."/>
            <person name="Tunlid A."/>
            <person name="Henrissat B."/>
            <person name="Grigoriev I.V."/>
            <person name="Hibbett D.S."/>
            <person name="Martin F."/>
        </authorList>
    </citation>
    <scope>NUCLEOTIDE SEQUENCE [LARGE SCALE GENOMIC DNA]</scope>
    <source>
        <strain evidence="2">h7</strain>
    </source>
</reference>
<dbReference type="Proteomes" id="UP000053424">
    <property type="component" value="Unassembled WGS sequence"/>
</dbReference>
<evidence type="ECO:0000313" key="2">
    <source>
        <dbReference type="Proteomes" id="UP000053424"/>
    </source>
</evidence>
<reference evidence="1 2" key="1">
    <citation type="submission" date="2014-04" db="EMBL/GenBank/DDBJ databases">
        <authorList>
            <consortium name="DOE Joint Genome Institute"/>
            <person name="Kuo A."/>
            <person name="Gay G."/>
            <person name="Dore J."/>
            <person name="Kohler A."/>
            <person name="Nagy L.G."/>
            <person name="Floudas D."/>
            <person name="Copeland A."/>
            <person name="Barry K.W."/>
            <person name="Cichocki N."/>
            <person name="Veneault-Fourrey C."/>
            <person name="LaButti K."/>
            <person name="Lindquist E.A."/>
            <person name="Lipzen A."/>
            <person name="Lundell T."/>
            <person name="Morin E."/>
            <person name="Murat C."/>
            <person name="Sun H."/>
            <person name="Tunlid A."/>
            <person name="Henrissat B."/>
            <person name="Grigoriev I.V."/>
            <person name="Hibbett D.S."/>
            <person name="Martin F."/>
            <person name="Nordberg H.P."/>
            <person name="Cantor M.N."/>
            <person name="Hua S.X."/>
        </authorList>
    </citation>
    <scope>NUCLEOTIDE SEQUENCE [LARGE SCALE GENOMIC DNA]</scope>
    <source>
        <strain evidence="2">h7</strain>
    </source>
</reference>
<organism evidence="1 2">
    <name type="scientific">Hebeloma cylindrosporum</name>
    <dbReference type="NCBI Taxonomy" id="76867"/>
    <lineage>
        <taxon>Eukaryota</taxon>
        <taxon>Fungi</taxon>
        <taxon>Dikarya</taxon>
        <taxon>Basidiomycota</taxon>
        <taxon>Agaricomycotina</taxon>
        <taxon>Agaricomycetes</taxon>
        <taxon>Agaricomycetidae</taxon>
        <taxon>Agaricales</taxon>
        <taxon>Agaricineae</taxon>
        <taxon>Hymenogastraceae</taxon>
        <taxon>Hebeloma</taxon>
    </lineage>
</organism>
<name>A0A0C3CL55_HEBCY</name>
<dbReference type="HOGENOM" id="CLU_2758072_0_0_1"/>
<evidence type="ECO:0000313" key="1">
    <source>
        <dbReference type="EMBL" id="KIM44516.1"/>
    </source>
</evidence>
<dbReference type="EMBL" id="KN831773">
    <property type="protein sequence ID" value="KIM44516.1"/>
    <property type="molecule type" value="Genomic_DNA"/>
</dbReference>
<protein>
    <submittedName>
        <fullName evidence="1">Uncharacterized protein</fullName>
    </submittedName>
</protein>
<sequence length="70" mass="7954">MILVYLFGDILDITSHYHTEFSEYSPAQSKFQSVHRVQTLHSESSPHSSSSNTYFRTPALHLGAPSTIYH</sequence>